<dbReference type="EMBL" id="CP094298">
    <property type="protein sequence ID" value="UNZ06598.1"/>
    <property type="molecule type" value="Genomic_DNA"/>
</dbReference>
<feature type="region of interest" description="Disordered" evidence="1">
    <location>
        <begin position="72"/>
        <end position="148"/>
    </location>
</feature>
<dbReference type="GeneID" id="66854268"/>
<evidence type="ECO:0008006" key="4">
    <source>
        <dbReference type="Google" id="ProtNLM"/>
    </source>
</evidence>
<sequence>MSQPNKNTGPDGPSRSGFAETFAKGARTPKRGLAPGRRVWKTALGLPVLAGVGVGAVALATLGASQVRFGDGQEQAVAAAKQPQPTKTGAPAPAVKPGKSAGPASPTPGAPAPGGKAGPPASSPKEPEKKDTPSPDAKKPSDPPRVAGANAKVTYTGLAGPGCPTPPGGGYQEQGAYNDGGKGWYGLTGGSTREGGCSGQFTSVPMSGDANKDAKGRVMWWFAPGPESRSCQISVYVPEGPSEPDVNGHPTTYHVLTDAFNRDSKYGSFTVDQAGHRGSWQPGGTFEVRQGKIAVKLLDRGIDHGPGRDRAHHGVGPVKVTCHG</sequence>
<feature type="compositionally biased region" description="Basic and acidic residues" evidence="1">
    <location>
        <begin position="125"/>
        <end position="142"/>
    </location>
</feature>
<proteinExistence type="predicted"/>
<dbReference type="RefSeq" id="WP_003985485.1">
    <property type="nucleotide sequence ID" value="NZ_CP043497.1"/>
</dbReference>
<protein>
    <recommendedName>
        <fullName evidence="4">Adhesin</fullName>
    </recommendedName>
</protein>
<evidence type="ECO:0000256" key="1">
    <source>
        <dbReference type="SAM" id="MobiDB-lite"/>
    </source>
</evidence>
<feature type="region of interest" description="Disordered" evidence="1">
    <location>
        <begin position="1"/>
        <end position="38"/>
    </location>
</feature>
<keyword evidence="3" id="KW-1185">Reference proteome</keyword>
<reference evidence="2 3" key="1">
    <citation type="submission" date="2022-03" db="EMBL/GenBank/DDBJ databases">
        <title>Complete genome of Streptomyces rimosus ssp. rimosus R7 (=ATCC 10970).</title>
        <authorList>
            <person name="Beganovic S."/>
            <person name="Ruckert C."/>
            <person name="Busche T."/>
            <person name="Kalinowski J."/>
            <person name="Wittmann C."/>
        </authorList>
    </citation>
    <scope>NUCLEOTIDE SEQUENCE [LARGE SCALE GENOMIC DNA]</scope>
    <source>
        <strain evidence="2 3">R7</strain>
    </source>
</reference>
<evidence type="ECO:0000313" key="3">
    <source>
        <dbReference type="Proteomes" id="UP000829494"/>
    </source>
</evidence>
<gene>
    <name evidence="2" type="ORF">SRIMR7_31040</name>
</gene>
<evidence type="ECO:0000313" key="2">
    <source>
        <dbReference type="EMBL" id="UNZ06598.1"/>
    </source>
</evidence>
<name>A0ABY3Z916_STRRM</name>
<organism evidence="2 3">
    <name type="scientific">Streptomyces rimosus subsp. rimosus</name>
    <dbReference type="NCBI Taxonomy" id="132474"/>
    <lineage>
        <taxon>Bacteria</taxon>
        <taxon>Bacillati</taxon>
        <taxon>Actinomycetota</taxon>
        <taxon>Actinomycetes</taxon>
        <taxon>Kitasatosporales</taxon>
        <taxon>Streptomycetaceae</taxon>
        <taxon>Streptomyces</taxon>
    </lineage>
</organism>
<dbReference type="Proteomes" id="UP000829494">
    <property type="component" value="Chromosome"/>
</dbReference>
<accession>A0ABY3Z916</accession>